<dbReference type="AlphaFoldDB" id="A0AAV4BB18"/>
<keyword evidence="1" id="KW-0732">Signal</keyword>
<keyword evidence="3" id="KW-1185">Reference proteome</keyword>
<sequence length="88" mass="10033">MCQTIVLWPVKLINFILLEIYATQTVNIKFLEAQTQSHKLTQSAGIIENTAIRLENVFPHVSDTRANQEETRETPGRANSSIRFCWSA</sequence>
<organism evidence="2 3">
    <name type="scientific">Plakobranchus ocellatus</name>
    <dbReference type="NCBI Taxonomy" id="259542"/>
    <lineage>
        <taxon>Eukaryota</taxon>
        <taxon>Metazoa</taxon>
        <taxon>Spiralia</taxon>
        <taxon>Lophotrochozoa</taxon>
        <taxon>Mollusca</taxon>
        <taxon>Gastropoda</taxon>
        <taxon>Heterobranchia</taxon>
        <taxon>Euthyneura</taxon>
        <taxon>Panpulmonata</taxon>
        <taxon>Sacoglossa</taxon>
        <taxon>Placobranchoidea</taxon>
        <taxon>Plakobranchidae</taxon>
        <taxon>Plakobranchus</taxon>
    </lineage>
</organism>
<protein>
    <recommendedName>
        <fullName evidence="4">Secreted protein</fullName>
    </recommendedName>
</protein>
<gene>
    <name evidence="2" type="ORF">PoB_004279500</name>
</gene>
<evidence type="ECO:0000313" key="2">
    <source>
        <dbReference type="EMBL" id="GFO16290.1"/>
    </source>
</evidence>
<evidence type="ECO:0008006" key="4">
    <source>
        <dbReference type="Google" id="ProtNLM"/>
    </source>
</evidence>
<dbReference type="Proteomes" id="UP000735302">
    <property type="component" value="Unassembled WGS sequence"/>
</dbReference>
<name>A0AAV4BB18_9GAST</name>
<proteinExistence type="predicted"/>
<feature type="signal peptide" evidence="1">
    <location>
        <begin position="1"/>
        <end position="22"/>
    </location>
</feature>
<comment type="caution">
    <text evidence="2">The sequence shown here is derived from an EMBL/GenBank/DDBJ whole genome shotgun (WGS) entry which is preliminary data.</text>
</comment>
<dbReference type="EMBL" id="BLXT01004656">
    <property type="protein sequence ID" value="GFO16290.1"/>
    <property type="molecule type" value="Genomic_DNA"/>
</dbReference>
<feature type="chain" id="PRO_5043808597" description="Secreted protein" evidence="1">
    <location>
        <begin position="23"/>
        <end position="88"/>
    </location>
</feature>
<reference evidence="2 3" key="1">
    <citation type="journal article" date="2021" name="Elife">
        <title>Chloroplast acquisition without the gene transfer in kleptoplastic sea slugs, Plakobranchus ocellatus.</title>
        <authorList>
            <person name="Maeda T."/>
            <person name="Takahashi S."/>
            <person name="Yoshida T."/>
            <person name="Shimamura S."/>
            <person name="Takaki Y."/>
            <person name="Nagai Y."/>
            <person name="Toyoda A."/>
            <person name="Suzuki Y."/>
            <person name="Arimoto A."/>
            <person name="Ishii H."/>
            <person name="Satoh N."/>
            <person name="Nishiyama T."/>
            <person name="Hasebe M."/>
            <person name="Maruyama T."/>
            <person name="Minagawa J."/>
            <person name="Obokata J."/>
            <person name="Shigenobu S."/>
        </authorList>
    </citation>
    <scope>NUCLEOTIDE SEQUENCE [LARGE SCALE GENOMIC DNA]</scope>
</reference>
<accession>A0AAV4BB18</accession>
<evidence type="ECO:0000256" key="1">
    <source>
        <dbReference type="SAM" id="SignalP"/>
    </source>
</evidence>
<evidence type="ECO:0000313" key="3">
    <source>
        <dbReference type="Proteomes" id="UP000735302"/>
    </source>
</evidence>